<dbReference type="PROSITE" id="PS51375">
    <property type="entry name" value="PPR"/>
    <property type="match status" value="1"/>
</dbReference>
<feature type="domain" description="Pentatricopeptide repeat-containing protein-mitochondrial" evidence="3">
    <location>
        <begin position="494"/>
        <end position="590"/>
    </location>
</feature>
<dbReference type="Proteomes" id="UP000693970">
    <property type="component" value="Unassembled WGS sequence"/>
</dbReference>
<evidence type="ECO:0000313" key="4">
    <source>
        <dbReference type="EMBL" id="KAG7360065.1"/>
    </source>
</evidence>
<keyword evidence="5" id="KW-1185">Reference proteome</keyword>
<dbReference type="InterPro" id="IPR002885">
    <property type="entry name" value="PPR_rpt"/>
</dbReference>
<reference evidence="4" key="1">
    <citation type="journal article" date="2021" name="Sci. Rep.">
        <title>Diploid genomic architecture of Nitzschia inconspicua, an elite biomass production diatom.</title>
        <authorList>
            <person name="Oliver A."/>
            <person name="Podell S."/>
            <person name="Pinowska A."/>
            <person name="Traller J.C."/>
            <person name="Smith S.R."/>
            <person name="McClure R."/>
            <person name="Beliaev A."/>
            <person name="Bohutskyi P."/>
            <person name="Hill E.A."/>
            <person name="Rabines A."/>
            <person name="Zheng H."/>
            <person name="Allen L.Z."/>
            <person name="Kuo A."/>
            <person name="Grigoriev I.V."/>
            <person name="Allen A.E."/>
            <person name="Hazlebeck D."/>
            <person name="Allen E.E."/>
        </authorList>
    </citation>
    <scope>NUCLEOTIDE SEQUENCE</scope>
    <source>
        <strain evidence="4">Hildebrandi</strain>
    </source>
</reference>
<dbReference type="EMBL" id="JAGRRH010000013">
    <property type="protein sequence ID" value="KAG7360065.1"/>
    <property type="molecule type" value="Genomic_DNA"/>
</dbReference>
<dbReference type="Pfam" id="PF23276">
    <property type="entry name" value="TPR_24"/>
    <property type="match status" value="1"/>
</dbReference>
<proteinExistence type="predicted"/>
<evidence type="ECO:0000256" key="1">
    <source>
        <dbReference type="ARBA" id="ARBA00022737"/>
    </source>
</evidence>
<dbReference type="AlphaFoldDB" id="A0A9K3LCU6"/>
<dbReference type="OrthoDB" id="185373at2759"/>
<gene>
    <name evidence="4" type="ORF">IV203_035164</name>
</gene>
<evidence type="ECO:0000259" key="3">
    <source>
        <dbReference type="Pfam" id="PF23276"/>
    </source>
</evidence>
<reference evidence="4" key="2">
    <citation type="submission" date="2021-04" db="EMBL/GenBank/DDBJ databases">
        <authorList>
            <person name="Podell S."/>
        </authorList>
    </citation>
    <scope>NUCLEOTIDE SEQUENCE</scope>
    <source>
        <strain evidence="4">Hildebrandi</strain>
    </source>
</reference>
<organism evidence="4 5">
    <name type="scientific">Nitzschia inconspicua</name>
    <dbReference type="NCBI Taxonomy" id="303405"/>
    <lineage>
        <taxon>Eukaryota</taxon>
        <taxon>Sar</taxon>
        <taxon>Stramenopiles</taxon>
        <taxon>Ochrophyta</taxon>
        <taxon>Bacillariophyta</taxon>
        <taxon>Bacillariophyceae</taxon>
        <taxon>Bacillariophycidae</taxon>
        <taxon>Bacillariales</taxon>
        <taxon>Bacillariaceae</taxon>
        <taxon>Nitzschia</taxon>
    </lineage>
</organism>
<protein>
    <submittedName>
        <fullName evidence="4">PPR: pentatricopeptide repeat domain containing protein</fullName>
    </submittedName>
</protein>
<sequence length="793" mass="89660">MLRLGIQGGASIATTRKLVAEMPRLFRSIAVSSMCHHGGATTVRNAKWSSPLGRNVGSESVMSLSTIHSNLLGEQNSKKCSSDHTHVVFHQQRRRQQQMAISASSSAKEPNNLAYLPLQSEKRMAVQFFWESLRLAADLTTPPLTRSFALRRRKRVQLFEEISNHRHRAQEQERKKIRALLHKKQPEQKDEDPAESQVGATPVGTVAIDEDPAESQVGATPVGTLAIQKNNKKIPVHDELEFPEKELVSRLHQLIKRRQAMEALGLFEKIIRQDGDFVLSSKITSDLFSLLARRHPVAAYRVLQYFHQHYHSKNRVLMYKRLCLAIREMEYNKKNTGQNGTKDDVYKFISALLNDIEDMTVTEQQVLYPILIVSLATQRRVFVGKFAHRAYDTMVERGLTMDIGWLVKLLSLTKYNRQDDLPYHDILSRLVQIGSTPHSTLVMPVIHNMFPYMDTEKMNIALQALLKLETARKNHGPADHRDTFRIDISTLEMISNSAATVGDANLILLVWELLDISDHDPTETIFENTILAFASQANGLHRAFVALESMKEYGLKPSRALIRSFSYIIRSEMSTIGDGLEILLQSCEEGDVGNLLSLESLNVIMSGYAERGDPEQALEILRIMGENGIQPNEDSFSFAIEVLGKDIHRRGLEGDQSHVLRNLETADLILTRMERDNILPSSFVIRQYVELLCQVGEVDTATSVVEDCLSSDCEAELIVCNKSLYRVALANAEAGNCRKAKDLAGKMSEKVPVLGRKIQSKEQRHNHLLLVKQRKSLEERDRDIKDGYETQLL</sequence>
<dbReference type="NCBIfam" id="TIGR00756">
    <property type="entry name" value="PPR"/>
    <property type="match status" value="1"/>
</dbReference>
<dbReference type="PANTHER" id="PTHR47447:SF17">
    <property type="entry name" value="OS12G0638900 PROTEIN"/>
    <property type="match status" value="1"/>
</dbReference>
<comment type="caution">
    <text evidence="4">The sequence shown here is derived from an EMBL/GenBank/DDBJ whole genome shotgun (WGS) entry which is preliminary data.</text>
</comment>
<feature type="repeat" description="PPR" evidence="2">
    <location>
        <begin position="597"/>
        <end position="631"/>
    </location>
</feature>
<evidence type="ECO:0000256" key="2">
    <source>
        <dbReference type="PROSITE-ProRule" id="PRU00708"/>
    </source>
</evidence>
<name>A0A9K3LCU6_9STRA</name>
<keyword evidence="1" id="KW-0677">Repeat</keyword>
<evidence type="ECO:0000313" key="5">
    <source>
        <dbReference type="Proteomes" id="UP000693970"/>
    </source>
</evidence>
<dbReference type="InterPro" id="IPR057027">
    <property type="entry name" value="TPR_mt"/>
</dbReference>
<dbReference type="PANTHER" id="PTHR47447">
    <property type="entry name" value="OS03G0856100 PROTEIN"/>
    <property type="match status" value="1"/>
</dbReference>
<dbReference type="Pfam" id="PF13812">
    <property type="entry name" value="PPR_3"/>
    <property type="match status" value="1"/>
</dbReference>
<accession>A0A9K3LCU6</accession>